<feature type="region of interest" description="Disordered" evidence="1">
    <location>
        <begin position="367"/>
        <end position="409"/>
    </location>
</feature>
<name>A0A0C3CSK9_9AGAM</name>
<dbReference type="HOGENOM" id="CLU_672949_0_0_1"/>
<dbReference type="EMBL" id="KN822250">
    <property type="protein sequence ID" value="KIM51570.1"/>
    <property type="molecule type" value="Genomic_DNA"/>
</dbReference>
<evidence type="ECO:0000313" key="2">
    <source>
        <dbReference type="EMBL" id="KIM51570.1"/>
    </source>
</evidence>
<feature type="region of interest" description="Disordered" evidence="1">
    <location>
        <begin position="235"/>
        <end position="256"/>
    </location>
</feature>
<dbReference type="Proteomes" id="UP000053989">
    <property type="component" value="Unassembled WGS sequence"/>
</dbReference>
<feature type="compositionally biased region" description="Polar residues" evidence="1">
    <location>
        <begin position="390"/>
        <end position="402"/>
    </location>
</feature>
<keyword evidence="3" id="KW-1185">Reference proteome</keyword>
<sequence>MESDPPPRDVQKEQPQCDECTSFQVSAVYCTDPHFVGMDPPLREVQKEQRDKGMQSQSALSEAQCAQNEVATSLPSADPRDTGVDMQCDPAPSGMHKNWPYIEAPHVNSFIPCPIAMTHQSPCAQSEVATVRPTVEIKESGVGLGKSLDNPGAYLPPQASCLEPGGRPRPHQAYGARQNSDPDEAFTLRRRMYPLLDAYASTANPIDSISPASHGLLAAEEGNIGVRPQNVEAVQDPTGNTLGESHPAQAPSPGNLPLPRRHYAMDRDNYLPHSPLLDPVYHDGRLNYDGNPYRLGGWYEPSGRGPDAHYGHYQPPFILPPPLASHHYMNMYGNDAPYRDPTMHPQSTIGCGNYTNPQPPFHPAHMAGYGETSGGREPLHQEIPPLSPGTEATPNAQPSAGNCHTHLDD</sequence>
<accession>A0A0C3CSK9</accession>
<gene>
    <name evidence="2" type="ORF">SCLCIDRAFT_33325</name>
</gene>
<dbReference type="AlphaFoldDB" id="A0A0C3CSK9"/>
<organism evidence="2 3">
    <name type="scientific">Scleroderma citrinum Foug A</name>
    <dbReference type="NCBI Taxonomy" id="1036808"/>
    <lineage>
        <taxon>Eukaryota</taxon>
        <taxon>Fungi</taxon>
        <taxon>Dikarya</taxon>
        <taxon>Basidiomycota</taxon>
        <taxon>Agaricomycotina</taxon>
        <taxon>Agaricomycetes</taxon>
        <taxon>Agaricomycetidae</taxon>
        <taxon>Boletales</taxon>
        <taxon>Sclerodermatineae</taxon>
        <taxon>Sclerodermataceae</taxon>
        <taxon>Scleroderma</taxon>
    </lineage>
</organism>
<reference evidence="3" key="2">
    <citation type="submission" date="2015-01" db="EMBL/GenBank/DDBJ databases">
        <title>Evolutionary Origins and Diversification of the Mycorrhizal Mutualists.</title>
        <authorList>
            <consortium name="DOE Joint Genome Institute"/>
            <consortium name="Mycorrhizal Genomics Consortium"/>
            <person name="Kohler A."/>
            <person name="Kuo A."/>
            <person name="Nagy L.G."/>
            <person name="Floudas D."/>
            <person name="Copeland A."/>
            <person name="Barry K.W."/>
            <person name="Cichocki N."/>
            <person name="Veneault-Fourrey C."/>
            <person name="LaButti K."/>
            <person name="Lindquist E.A."/>
            <person name="Lipzen A."/>
            <person name="Lundell T."/>
            <person name="Morin E."/>
            <person name="Murat C."/>
            <person name="Riley R."/>
            <person name="Ohm R."/>
            <person name="Sun H."/>
            <person name="Tunlid A."/>
            <person name="Henrissat B."/>
            <person name="Grigoriev I.V."/>
            <person name="Hibbett D.S."/>
            <person name="Martin F."/>
        </authorList>
    </citation>
    <scope>NUCLEOTIDE SEQUENCE [LARGE SCALE GENOMIC DNA]</scope>
    <source>
        <strain evidence="3">Foug A</strain>
    </source>
</reference>
<evidence type="ECO:0000313" key="3">
    <source>
        <dbReference type="Proteomes" id="UP000053989"/>
    </source>
</evidence>
<feature type="compositionally biased region" description="Polar residues" evidence="1">
    <location>
        <begin position="54"/>
        <end position="75"/>
    </location>
</feature>
<evidence type="ECO:0000256" key="1">
    <source>
        <dbReference type="SAM" id="MobiDB-lite"/>
    </source>
</evidence>
<protein>
    <submittedName>
        <fullName evidence="2">Uncharacterized protein</fullName>
    </submittedName>
</protein>
<dbReference type="InParanoid" id="A0A0C3CSK9"/>
<feature type="region of interest" description="Disordered" evidence="1">
    <location>
        <begin position="45"/>
        <end position="82"/>
    </location>
</feature>
<proteinExistence type="predicted"/>
<reference evidence="2 3" key="1">
    <citation type="submission" date="2014-04" db="EMBL/GenBank/DDBJ databases">
        <authorList>
            <consortium name="DOE Joint Genome Institute"/>
            <person name="Kuo A."/>
            <person name="Kohler A."/>
            <person name="Nagy L.G."/>
            <person name="Floudas D."/>
            <person name="Copeland A."/>
            <person name="Barry K.W."/>
            <person name="Cichocki N."/>
            <person name="Veneault-Fourrey C."/>
            <person name="LaButti K."/>
            <person name="Lindquist E.A."/>
            <person name="Lipzen A."/>
            <person name="Lundell T."/>
            <person name="Morin E."/>
            <person name="Murat C."/>
            <person name="Sun H."/>
            <person name="Tunlid A."/>
            <person name="Henrissat B."/>
            <person name="Grigoriev I.V."/>
            <person name="Hibbett D.S."/>
            <person name="Martin F."/>
            <person name="Nordberg H.P."/>
            <person name="Cantor M.N."/>
            <person name="Hua S.X."/>
        </authorList>
    </citation>
    <scope>NUCLEOTIDE SEQUENCE [LARGE SCALE GENOMIC DNA]</scope>
    <source>
        <strain evidence="2 3">Foug A</strain>
    </source>
</reference>